<dbReference type="InterPro" id="IPR015943">
    <property type="entry name" value="WD40/YVTN_repeat-like_dom_sf"/>
</dbReference>
<feature type="repeat" description="WD" evidence="3">
    <location>
        <begin position="821"/>
        <end position="862"/>
    </location>
</feature>
<sequence length="1311" mass="147623">MAFHTTKILIEPLSTTAKLLTPLEMSNHSVYISPIILDQLRHLEMSDSFDMSKSTFVAGGGFSDVYKAEHHFPGRPTSRAIAIKKLRFYLKEDITMLFEKEIIVWSRLQHANIVPLLGYTFDINTGYPLLISEWMENGSAWVYINCNPNYDALKLICDIAKGLAYLHDKKIVHSDIKTDNVLISSSGTAMICDFGLARAITSSKSFMTNSSGNKGTVRYLAYELVALPDEYSIHTTASDVWAFGMVVYELVTRKRAYGEKSEYQVLGAIFRQETPIKPTFDQLIHQVADNFVFQNLVEICSSCWEFEPQKRFNMTEILILLSFLCNPSISESISTLDFPPVDSNQRIELIIKNAKLLNSTEFHSSILESVFRCGDWTTHTFRGVFSLIFFSKSPLSDLDIDAILELETDTTSSLLACLQPLVKHEKGKLIEIQDAFLYDYLVSCKEYRWYIDAEVQKAYIASRCLERMGGLLRHNICDIPSSYVLNSDVPDLDNRVTRCIPPLLKYICCNWAHHLRDVPYSQDLCSQLRSFAHNQLLFWFEILSLTDTFDDHVGPALLLSVDWVGNNDPELSSFLRDAYRLASIYSEPISKSRVQIYDSLLPLTRDNSPMSMHYSKYASNKFQVEYIGRKQRVECIKTIQVSREWVREILPQRIVLFSPDGTRLLTNTSFGVCVYEATSGKLIAGPLAEVDGTSVLSATYSSDGRYIVVASEDYVIRKWDTFTNCLVWETEIDGGQIDLSRVMSAEFSPDAKSVVFGDYQRSIWVWNVETGNQDGETLKGHTGSVNCLSFSSEGRYLASGSDDATVIIWDMDRREVKTRPLKKHTESVTAVNFSPSGKNVVSGSKDATVLVWNAFNGDVLREIKCEDVVYSVTYSPDELLLLAGGYKWMSMWDVADATAASKVFQADMPNWSVSFSSDSNRFVSASSWVCRGDNDSDEQFVDGKIQTWDATWSVNETKLTFEEKSEILSITLSPSGRFTVTVPREDINNYLWCVLSGEIVKTKKNSSSTSSVSFSPINDQLIAFGSYDGTVEVWDVTHDKSVTNRNHKGKITSLAFSPSDGMHLASCSWDKTICIWNVERRELAIGPLTGHEDQVLAVAYSPDGTKLVSGSEDKTVRIWDSVTGDLLSTLDGHSQWVQTVAYSFDGSHIVSGSGDKTILVWNAQSGEIVGEPITGHSNWVSSVCFSPDGKRVLSGSEDNTASVWDAVTGQPLFPPFRGHTEPVRTVFFFPDGRRFATGSRDGAIRIWTLDTTQNDTDWDLRDDNWIVNKNGKLMMWIPTDLRTRLYSPRCTSILNRSYRLKLKLNTEWNIS</sequence>
<dbReference type="InterPro" id="IPR036322">
    <property type="entry name" value="WD40_repeat_dom_sf"/>
</dbReference>
<dbReference type="EMBL" id="NBII01000012">
    <property type="protein sequence ID" value="PAV14643.1"/>
    <property type="molecule type" value="Genomic_DNA"/>
</dbReference>
<dbReference type="PRINTS" id="PR00320">
    <property type="entry name" value="GPROTEINBRPT"/>
</dbReference>
<dbReference type="Pfam" id="PF07714">
    <property type="entry name" value="PK_Tyr_Ser-Thr"/>
    <property type="match status" value="1"/>
</dbReference>
<dbReference type="InterPro" id="IPR019775">
    <property type="entry name" value="WD40_repeat_CS"/>
</dbReference>
<organism evidence="5 6">
    <name type="scientific">Pyrrhoderma noxium</name>
    <dbReference type="NCBI Taxonomy" id="2282107"/>
    <lineage>
        <taxon>Eukaryota</taxon>
        <taxon>Fungi</taxon>
        <taxon>Dikarya</taxon>
        <taxon>Basidiomycota</taxon>
        <taxon>Agaricomycotina</taxon>
        <taxon>Agaricomycetes</taxon>
        <taxon>Hymenochaetales</taxon>
        <taxon>Hymenochaetaceae</taxon>
        <taxon>Pyrrhoderma</taxon>
    </lineage>
</organism>
<accession>A0A286U4Z5</accession>
<evidence type="ECO:0000313" key="5">
    <source>
        <dbReference type="EMBL" id="PAV14643.1"/>
    </source>
</evidence>
<proteinExistence type="predicted"/>
<dbReference type="PROSITE" id="PS50082">
    <property type="entry name" value="WD_REPEATS_2"/>
    <property type="match status" value="9"/>
</dbReference>
<dbReference type="PANTHER" id="PTHR44019:SF8">
    <property type="entry name" value="POC1 CENTRIOLAR PROTEIN HOMOLOG"/>
    <property type="match status" value="1"/>
</dbReference>
<dbReference type="Pfam" id="PF00400">
    <property type="entry name" value="WD40"/>
    <property type="match status" value="9"/>
</dbReference>
<dbReference type="PROSITE" id="PS50294">
    <property type="entry name" value="WD_REPEATS_REGION"/>
    <property type="match status" value="8"/>
</dbReference>
<feature type="repeat" description="WD" evidence="3">
    <location>
        <begin position="1088"/>
        <end position="1129"/>
    </location>
</feature>
<keyword evidence="6" id="KW-1185">Reference proteome</keyword>
<dbReference type="InterPro" id="IPR001680">
    <property type="entry name" value="WD40_rpt"/>
</dbReference>
<dbReference type="InterPro" id="IPR020472">
    <property type="entry name" value="WD40_PAC1"/>
</dbReference>
<dbReference type="Gene3D" id="1.10.510.10">
    <property type="entry name" value="Transferase(Phosphotransferase) domain 1"/>
    <property type="match status" value="1"/>
</dbReference>
<keyword evidence="2" id="KW-0677">Repeat</keyword>
<dbReference type="InterPro" id="IPR008271">
    <property type="entry name" value="Ser/Thr_kinase_AS"/>
</dbReference>
<dbReference type="PROSITE" id="PS00678">
    <property type="entry name" value="WD_REPEATS_1"/>
    <property type="match status" value="3"/>
</dbReference>
<dbReference type="Proteomes" id="UP000217199">
    <property type="component" value="Unassembled WGS sequence"/>
</dbReference>
<name>A0A286U4Z5_9AGAM</name>
<dbReference type="STRING" id="2282107.A0A286U4Z5"/>
<evidence type="ECO:0000256" key="3">
    <source>
        <dbReference type="PROSITE-ProRule" id="PRU00221"/>
    </source>
</evidence>
<dbReference type="PANTHER" id="PTHR44019">
    <property type="entry name" value="WD REPEAT-CONTAINING PROTEIN 55"/>
    <property type="match status" value="1"/>
</dbReference>
<protein>
    <submittedName>
        <fullName evidence="5">WD40 domain containing protein</fullName>
    </submittedName>
</protein>
<feature type="repeat" description="WD" evidence="3">
    <location>
        <begin position="1130"/>
        <end position="1171"/>
    </location>
</feature>
<feature type="repeat" description="WD" evidence="3">
    <location>
        <begin position="1044"/>
        <end position="1086"/>
    </location>
</feature>
<dbReference type="SUPFAM" id="SSF50978">
    <property type="entry name" value="WD40 repeat-like"/>
    <property type="match status" value="2"/>
</dbReference>
<evidence type="ECO:0000256" key="2">
    <source>
        <dbReference type="ARBA" id="ARBA00022737"/>
    </source>
</evidence>
<dbReference type="SUPFAM" id="SSF56112">
    <property type="entry name" value="Protein kinase-like (PK-like)"/>
    <property type="match status" value="1"/>
</dbReference>
<feature type="repeat" description="WD" evidence="3">
    <location>
        <begin position="1002"/>
        <end position="1044"/>
    </location>
</feature>
<gene>
    <name evidence="5" type="ORF">PNOK_0972100</name>
</gene>
<evidence type="ECO:0000256" key="1">
    <source>
        <dbReference type="ARBA" id="ARBA00022574"/>
    </source>
</evidence>
<dbReference type="SMART" id="SM00320">
    <property type="entry name" value="WD40"/>
    <property type="match status" value="11"/>
</dbReference>
<dbReference type="InterPro" id="IPR001245">
    <property type="entry name" value="Ser-Thr/Tyr_kinase_cat_dom"/>
</dbReference>
<dbReference type="InterPro" id="IPR011009">
    <property type="entry name" value="Kinase-like_dom_sf"/>
</dbReference>
<comment type="caution">
    <text evidence="5">The sequence shown here is derived from an EMBL/GenBank/DDBJ whole genome shotgun (WGS) entry which is preliminary data.</text>
</comment>
<feature type="repeat" description="WD" evidence="3">
    <location>
        <begin position="1216"/>
        <end position="1257"/>
    </location>
</feature>
<dbReference type="InterPro" id="IPR000719">
    <property type="entry name" value="Prot_kinase_dom"/>
</dbReference>
<dbReference type="PROSITE" id="PS50011">
    <property type="entry name" value="PROTEIN_KINASE_DOM"/>
    <property type="match status" value="1"/>
</dbReference>
<feature type="repeat" description="WD" evidence="3">
    <location>
        <begin position="1173"/>
        <end position="1214"/>
    </location>
</feature>
<dbReference type="GO" id="GO:0005524">
    <property type="term" value="F:ATP binding"/>
    <property type="evidence" value="ECO:0007669"/>
    <property type="project" value="InterPro"/>
</dbReference>
<dbReference type="Gene3D" id="2.130.10.10">
    <property type="entry name" value="YVTN repeat-like/Quinoprotein amine dehydrogenase"/>
    <property type="match status" value="4"/>
</dbReference>
<dbReference type="InterPro" id="IPR050505">
    <property type="entry name" value="WDR55/POC1"/>
</dbReference>
<reference evidence="5 6" key="1">
    <citation type="journal article" date="2017" name="Mol. Ecol.">
        <title>Comparative and population genomic landscape of Phellinus noxius: A hypervariable fungus causing root rot in trees.</title>
        <authorList>
            <person name="Chung C.L."/>
            <person name="Lee T.J."/>
            <person name="Akiba M."/>
            <person name="Lee H.H."/>
            <person name="Kuo T.H."/>
            <person name="Liu D."/>
            <person name="Ke H.M."/>
            <person name="Yokoi T."/>
            <person name="Roa M.B."/>
            <person name="Lu M.J."/>
            <person name="Chang Y.Y."/>
            <person name="Ann P.J."/>
            <person name="Tsai J.N."/>
            <person name="Chen C.Y."/>
            <person name="Tzean S.S."/>
            <person name="Ota Y."/>
            <person name="Hattori T."/>
            <person name="Sahashi N."/>
            <person name="Liou R.F."/>
            <person name="Kikuchi T."/>
            <person name="Tsai I.J."/>
        </authorList>
    </citation>
    <scope>NUCLEOTIDE SEQUENCE [LARGE SCALE GENOMIC DNA]</scope>
    <source>
        <strain evidence="5 6">FFPRI411160</strain>
    </source>
</reference>
<feature type="repeat" description="WD" evidence="3">
    <location>
        <begin position="688"/>
        <end position="720"/>
    </location>
</feature>
<dbReference type="InParanoid" id="A0A286U4Z5"/>
<dbReference type="SMART" id="SM00220">
    <property type="entry name" value="S_TKc"/>
    <property type="match status" value="1"/>
</dbReference>
<dbReference type="CDD" id="cd00200">
    <property type="entry name" value="WD40"/>
    <property type="match status" value="2"/>
</dbReference>
<evidence type="ECO:0000259" key="4">
    <source>
        <dbReference type="PROSITE" id="PS50011"/>
    </source>
</evidence>
<evidence type="ECO:0000313" key="6">
    <source>
        <dbReference type="Proteomes" id="UP000217199"/>
    </source>
</evidence>
<keyword evidence="1 3" id="KW-0853">WD repeat</keyword>
<dbReference type="GO" id="GO:0004672">
    <property type="term" value="F:protein kinase activity"/>
    <property type="evidence" value="ECO:0007669"/>
    <property type="project" value="InterPro"/>
</dbReference>
<feature type="repeat" description="WD" evidence="3">
    <location>
        <begin position="778"/>
        <end position="819"/>
    </location>
</feature>
<dbReference type="PROSITE" id="PS00108">
    <property type="entry name" value="PROTEIN_KINASE_ST"/>
    <property type="match status" value="1"/>
</dbReference>
<feature type="domain" description="Protein kinase" evidence="4">
    <location>
        <begin position="51"/>
        <end position="324"/>
    </location>
</feature>